<dbReference type="HOGENOM" id="CLU_2270935_0_0_2"/>
<dbReference type="Proteomes" id="UP000013307">
    <property type="component" value="Chromosome"/>
</dbReference>
<sequence length="117" mass="13493">MSRVEELGYTTTPETTDLANQIMFCLVNKYSIEEIMDITRKNSSKNIYIMVSKRNPEKVSLFVDHNGNLSYCCDDPLLIPIPKKFAVLEPDKDYFEITLKANICLALMRASEKDLHR</sequence>
<organism evidence="1 2">
    <name type="scientific">Archaeoglobus sulfaticallidus PM70-1</name>
    <dbReference type="NCBI Taxonomy" id="387631"/>
    <lineage>
        <taxon>Archaea</taxon>
        <taxon>Methanobacteriati</taxon>
        <taxon>Methanobacteriota</taxon>
        <taxon>Archaeoglobi</taxon>
        <taxon>Archaeoglobales</taxon>
        <taxon>Archaeoglobaceae</taxon>
        <taxon>Archaeoglobus</taxon>
    </lineage>
</organism>
<accession>N0BHU2</accession>
<dbReference type="EMBL" id="CP005290">
    <property type="protein sequence ID" value="AGK61877.1"/>
    <property type="molecule type" value="Genomic_DNA"/>
</dbReference>
<keyword evidence="2" id="KW-1185">Reference proteome</keyword>
<reference evidence="1 2" key="1">
    <citation type="journal article" date="2013" name="Genome Announc.">
        <title>Complete Genome Sequence of the Thermophilic and Facultatively Chemolithoautotrophic Sulfate Reducer Archaeoglobus sulfaticallidus Strain PM70-1T.</title>
        <authorList>
            <person name="Stokke R."/>
            <person name="Hocking W.P."/>
            <person name="Steinsbu B.O."/>
            <person name="Steen I.H."/>
        </authorList>
    </citation>
    <scope>NUCLEOTIDE SEQUENCE [LARGE SCALE GENOMIC DNA]</scope>
    <source>
        <strain evidence="1">PM70-1</strain>
    </source>
</reference>
<dbReference type="RefSeq" id="WP_015591473.1">
    <property type="nucleotide sequence ID" value="NC_021169.1"/>
</dbReference>
<dbReference type="GeneID" id="15393545"/>
<dbReference type="AlphaFoldDB" id="N0BHU2"/>
<gene>
    <name evidence="1" type="ORF">Asulf_01911</name>
</gene>
<evidence type="ECO:0000313" key="1">
    <source>
        <dbReference type="EMBL" id="AGK61877.1"/>
    </source>
</evidence>
<name>N0BHU2_9EURY</name>
<dbReference type="STRING" id="387631.Asulf_01911"/>
<dbReference type="KEGG" id="ast:Asulf_01911"/>
<protein>
    <submittedName>
        <fullName evidence="1">Uncharacterized protein</fullName>
    </submittedName>
</protein>
<proteinExistence type="predicted"/>
<dbReference type="OrthoDB" id="50384at2157"/>
<dbReference type="eggNOG" id="arCOG10207">
    <property type="taxonomic scope" value="Archaea"/>
</dbReference>
<evidence type="ECO:0000313" key="2">
    <source>
        <dbReference type="Proteomes" id="UP000013307"/>
    </source>
</evidence>